<dbReference type="AlphaFoldDB" id="A0A4Z1SQS3"/>
<evidence type="ECO:0000313" key="1">
    <source>
        <dbReference type="EMBL" id="TNJ27285.1"/>
    </source>
</evidence>
<evidence type="ECO:0000313" key="2">
    <source>
        <dbReference type="Proteomes" id="UP000315496"/>
    </source>
</evidence>
<organism evidence="1 2">
    <name type="scientific">Giardia muris</name>
    <dbReference type="NCBI Taxonomy" id="5742"/>
    <lineage>
        <taxon>Eukaryota</taxon>
        <taxon>Metamonada</taxon>
        <taxon>Diplomonadida</taxon>
        <taxon>Hexamitidae</taxon>
        <taxon>Giardiinae</taxon>
        <taxon>Giardia</taxon>
    </lineage>
</organism>
<gene>
    <name evidence="1" type="ORF">GMRT_12359</name>
</gene>
<proteinExistence type="predicted"/>
<sequence>MTSRTQVLQRSHIKLVSYPHKVESEYHDEYIPRKCEYSKYSDPNLRQSHFSLSGTKDPKMGISEHQAEYRARPLDSQVAATNLHHLPDNIKLARDPNALTTDSVYMADYRPHGVPPSQPVAPGFQRSHFRIGADGIGTDRSIQQTDYVPHPVQEGAGQLLDTRTLQASHFPTTQAPFAGNFSETQDSYKPYLNGANYKELLARANDPGLRKSHIECGYDPAYPRTTETSDMLNQTAGKMGLKSDNMDPTALRQSHLPYPLNAPMLTTQTEQQASYQTYPNHHPLGLLRPDPGSSKAHVLNPLEGSASADLSETQAKYVPYDPTAVRGARGPESSLKSRIYGSTAPIVINDQNSQIQKESEFMAEYNRVPDGSQRSVLDGDAAARLRHSHLSERNSGPMASTTTTGDMLAQSKPYAGQKLIDAAEMGLRNSHITAGAPGAAFQGATEHNSNFIPRPDLRSQMADSTALRKSHFNVGLTGSKFEGETIYHSDYQPKPLEGNVWEYKEEEFAYL</sequence>
<dbReference type="OrthoDB" id="10249256at2759"/>
<dbReference type="VEuPathDB" id="GiardiaDB:GMRT_12359"/>
<reference evidence="1 2" key="1">
    <citation type="submission" date="2019-05" db="EMBL/GenBank/DDBJ databases">
        <title>The compact genome of Giardia muris reveals important steps in the evolution of intestinal protozoan parasites.</title>
        <authorList>
            <person name="Xu F."/>
            <person name="Jimenez-Gonzalez A."/>
            <person name="Einarsson E."/>
            <person name="Astvaldsson A."/>
            <person name="Peirasmaki D."/>
            <person name="Eckmann L."/>
            <person name="Andersson J.O."/>
            <person name="Svard S.G."/>
            <person name="Jerlstrom-Hultqvist J."/>
        </authorList>
    </citation>
    <scope>NUCLEOTIDE SEQUENCE [LARGE SCALE GENOMIC DNA]</scope>
    <source>
        <strain evidence="1 2">Roberts-Thomson</strain>
    </source>
</reference>
<name>A0A4Z1SQS3_GIAMU</name>
<keyword evidence="2" id="KW-1185">Reference proteome</keyword>
<comment type="caution">
    <text evidence="1">The sequence shown here is derived from an EMBL/GenBank/DDBJ whole genome shotgun (WGS) entry which is preliminary data.</text>
</comment>
<dbReference type="EMBL" id="VDLU01000004">
    <property type="protein sequence ID" value="TNJ27285.1"/>
    <property type="molecule type" value="Genomic_DNA"/>
</dbReference>
<protein>
    <submittedName>
        <fullName evidence="1">Uncharacterized protein</fullName>
    </submittedName>
</protein>
<accession>A0A4Z1SQS3</accession>
<dbReference type="Proteomes" id="UP000315496">
    <property type="component" value="Chromosome 4"/>
</dbReference>